<dbReference type="SMART" id="SM00950">
    <property type="entry name" value="Piwi"/>
    <property type="match status" value="1"/>
</dbReference>
<dbReference type="SUPFAM" id="SSF53098">
    <property type="entry name" value="Ribonuclease H-like"/>
    <property type="match status" value="1"/>
</dbReference>
<dbReference type="InterPro" id="IPR036085">
    <property type="entry name" value="PAZ_dom_sf"/>
</dbReference>
<organism evidence="3 4">
    <name type="scientific">Gymnopus androsaceus JB14</name>
    <dbReference type="NCBI Taxonomy" id="1447944"/>
    <lineage>
        <taxon>Eukaryota</taxon>
        <taxon>Fungi</taxon>
        <taxon>Dikarya</taxon>
        <taxon>Basidiomycota</taxon>
        <taxon>Agaricomycotina</taxon>
        <taxon>Agaricomycetes</taxon>
        <taxon>Agaricomycetidae</taxon>
        <taxon>Agaricales</taxon>
        <taxon>Marasmiineae</taxon>
        <taxon>Omphalotaceae</taxon>
        <taxon>Gymnopus</taxon>
    </lineage>
</organism>
<dbReference type="InterPro" id="IPR003100">
    <property type="entry name" value="PAZ_dom"/>
</dbReference>
<dbReference type="PANTHER" id="PTHR22891">
    <property type="entry name" value="EUKARYOTIC TRANSLATION INITIATION FACTOR 2C"/>
    <property type="match status" value="1"/>
</dbReference>
<dbReference type="Pfam" id="PF16486">
    <property type="entry name" value="ArgoN"/>
    <property type="match status" value="1"/>
</dbReference>
<proteinExistence type="predicted"/>
<dbReference type="Gene3D" id="3.30.420.10">
    <property type="entry name" value="Ribonuclease H-like superfamily/Ribonuclease H"/>
    <property type="match status" value="1"/>
</dbReference>
<evidence type="ECO:0000256" key="1">
    <source>
        <dbReference type="SAM" id="MobiDB-lite"/>
    </source>
</evidence>
<dbReference type="InterPro" id="IPR032474">
    <property type="entry name" value="Argonaute_N"/>
</dbReference>
<reference evidence="3" key="1">
    <citation type="journal article" date="2019" name="Environ. Microbiol.">
        <title>Fungal ecological strategies reflected in gene transcription - a case study of two litter decomposers.</title>
        <authorList>
            <person name="Barbi F."/>
            <person name="Kohler A."/>
            <person name="Barry K."/>
            <person name="Baskaran P."/>
            <person name="Daum C."/>
            <person name="Fauchery L."/>
            <person name="Ihrmark K."/>
            <person name="Kuo A."/>
            <person name="LaButti K."/>
            <person name="Lipzen A."/>
            <person name="Morin E."/>
            <person name="Grigoriev I.V."/>
            <person name="Henrissat B."/>
            <person name="Lindahl B."/>
            <person name="Martin F."/>
        </authorList>
    </citation>
    <scope>NUCLEOTIDE SEQUENCE</scope>
    <source>
        <strain evidence="3">JB14</strain>
    </source>
</reference>
<dbReference type="InterPro" id="IPR014811">
    <property type="entry name" value="ArgoL1"/>
</dbReference>
<dbReference type="EMBL" id="ML769400">
    <property type="protein sequence ID" value="KAE9406783.1"/>
    <property type="molecule type" value="Genomic_DNA"/>
</dbReference>
<dbReference type="Pfam" id="PF08699">
    <property type="entry name" value="ArgoL1"/>
    <property type="match status" value="1"/>
</dbReference>
<dbReference type="PROSITE" id="PS50822">
    <property type="entry name" value="PIWI"/>
    <property type="match status" value="1"/>
</dbReference>
<sequence length="915" mass="101867">MSFRGQDRGWAGRGGGAGRGYQGRGGRGGGSHGRGDGGGPPRNIVRVQRIPVTVQTNCFEITRLPQKQYYLYDILFSPEMKRFEGRQAIMHKLQAVVLPNVFNPRALYDGNALLYSSHALNLESGGSGTYDVDLSDSGRPVVRGTRGVYSVYVKLTSGDPIRPSDLDAVLAGGTSTPKSIVATNLLQLLIRQEPNQNYPHNARAYFTDVQKKSLGEGLELWRGYFQSVRPNIGRMLINIDTTMATVYKKGPLIQVLLEFLGSNDVRDLDLRPNSAEYRKLEKFVDKLKIFVDTPGSKGAMGVTKTIRGLASNAGNFSFQDKKGKDWTVASYLQTAYNITIRHKTIVGIRLTSRNADNPSIIPLEICRVKPGQFYKQRLPDHFTKDVVAFSTLKPEHRLETIMGKGSERMLPSPIKGFLDSEFMREAMMQVAPEPIRIRGELLALPKVVFDRNSNADMKNGSWNVAGQRFIRPASLIVWGVINFATREVSDNLARKLMNDMENCCRTQGENTASPLFFIKGADHAPEQALNTAQISLIDAYGKLDPQRVKQLQARNLPSVRPIIIVLLPKLAQELRRKIKHWSDITTGIPTQCLMDDKIKSAKIQYWGNIAVKLNARLGGRNSQVDSPAMTKLQEKRTIVMGTDVSHPAANVQKPSIASLVASYDALASRYMAFMRVQMPRLEVIQDLSEMVADAVNNFGEMNKAAPDRIILFRDGISEGEFDTVSRQEISAIRDGIKLVWKSQGLNPNNMPKLSYIIVGKRHHVTFFPESGSVANDGRGNCVAGFVNDMEDFSNPITEDFYLQSHGAIQGTSRSGHYTVMLDEIYDHNLKDIQDLAFSLCHVYAKATRSVSIPAPVYYADIACARGPIHFEEDSELNLASETASISSGQQSFDLRLWSEAFKQVNQRAAREMYFL</sequence>
<dbReference type="Gene3D" id="3.40.50.2300">
    <property type="match status" value="1"/>
</dbReference>
<dbReference type="Pfam" id="PF02170">
    <property type="entry name" value="PAZ"/>
    <property type="match status" value="1"/>
</dbReference>
<dbReference type="SUPFAM" id="SSF101690">
    <property type="entry name" value="PAZ domain"/>
    <property type="match status" value="1"/>
</dbReference>
<evidence type="ECO:0000313" key="3">
    <source>
        <dbReference type="EMBL" id="KAE9406783.1"/>
    </source>
</evidence>
<dbReference type="Proteomes" id="UP000799118">
    <property type="component" value="Unassembled WGS sequence"/>
</dbReference>
<dbReference type="Pfam" id="PF02171">
    <property type="entry name" value="Piwi"/>
    <property type="match status" value="1"/>
</dbReference>
<feature type="region of interest" description="Disordered" evidence="1">
    <location>
        <begin position="1"/>
        <end position="44"/>
    </location>
</feature>
<evidence type="ECO:0000259" key="2">
    <source>
        <dbReference type="PROSITE" id="PS50822"/>
    </source>
</evidence>
<name>A0A6A4IAF5_9AGAR</name>
<dbReference type="InterPro" id="IPR003165">
    <property type="entry name" value="Piwi"/>
</dbReference>
<dbReference type="OrthoDB" id="10252740at2759"/>
<dbReference type="InterPro" id="IPR012337">
    <property type="entry name" value="RNaseH-like_sf"/>
</dbReference>
<dbReference type="GO" id="GO:0003723">
    <property type="term" value="F:RNA binding"/>
    <property type="evidence" value="ECO:0007669"/>
    <property type="project" value="InterPro"/>
</dbReference>
<dbReference type="AlphaFoldDB" id="A0A6A4IAF5"/>
<dbReference type="SMART" id="SM01163">
    <property type="entry name" value="DUF1785"/>
    <property type="match status" value="1"/>
</dbReference>
<dbReference type="Gene3D" id="2.170.260.10">
    <property type="entry name" value="paz domain"/>
    <property type="match status" value="1"/>
</dbReference>
<keyword evidence="4" id="KW-1185">Reference proteome</keyword>
<gene>
    <name evidence="3" type="ORF">BT96DRAFT_971772</name>
</gene>
<dbReference type="InterPro" id="IPR036397">
    <property type="entry name" value="RNaseH_sf"/>
</dbReference>
<feature type="domain" description="Piwi" evidence="2">
    <location>
        <begin position="562"/>
        <end position="860"/>
    </location>
</feature>
<protein>
    <submittedName>
        <fullName evidence="3">Piwi-domain-containing protein</fullName>
    </submittedName>
</protein>
<dbReference type="CDD" id="cd02846">
    <property type="entry name" value="PAZ_argonaute_like"/>
    <property type="match status" value="1"/>
</dbReference>
<feature type="compositionally biased region" description="Gly residues" evidence="1">
    <location>
        <begin position="11"/>
        <end position="40"/>
    </location>
</feature>
<evidence type="ECO:0000313" key="4">
    <source>
        <dbReference type="Proteomes" id="UP000799118"/>
    </source>
</evidence>
<accession>A0A6A4IAF5</accession>